<evidence type="ECO:0000256" key="4">
    <source>
        <dbReference type="ARBA" id="ARBA00022840"/>
    </source>
</evidence>
<dbReference type="Pfam" id="PF19263">
    <property type="entry name" value="DUF5906"/>
    <property type="match status" value="1"/>
</dbReference>
<dbReference type="Proteomes" id="UP000018291">
    <property type="component" value="Unassembled WGS sequence"/>
</dbReference>
<protein>
    <submittedName>
        <fullName evidence="6">Putative primase/helicase domain protein</fullName>
    </submittedName>
</protein>
<evidence type="ECO:0000256" key="1">
    <source>
        <dbReference type="ARBA" id="ARBA00022741"/>
    </source>
</evidence>
<dbReference type="InterPro" id="IPR045455">
    <property type="entry name" value="NrS-1_pol-like_helicase"/>
</dbReference>
<evidence type="ECO:0000259" key="5">
    <source>
        <dbReference type="PROSITE" id="PS51206"/>
    </source>
</evidence>
<keyword evidence="4" id="KW-0067">ATP-binding</keyword>
<dbReference type="HOGENOM" id="CLU_459073_0_0_11"/>
<dbReference type="InterPro" id="IPR027417">
    <property type="entry name" value="P-loop_NTPase"/>
</dbReference>
<dbReference type="AlphaFoldDB" id="R4YYK1"/>
<dbReference type="SUPFAM" id="SSF52540">
    <property type="entry name" value="P-loop containing nucleoside triphosphate hydrolases"/>
    <property type="match status" value="1"/>
</dbReference>
<dbReference type="NCBIfam" id="TIGR01613">
    <property type="entry name" value="primase_Cterm"/>
    <property type="match status" value="1"/>
</dbReference>
<dbReference type="PROSITE" id="PS51206">
    <property type="entry name" value="SF3_HELICASE_1"/>
    <property type="match status" value="1"/>
</dbReference>
<dbReference type="Pfam" id="PF03288">
    <property type="entry name" value="Pox_D5"/>
    <property type="match status" value="1"/>
</dbReference>
<evidence type="ECO:0000256" key="3">
    <source>
        <dbReference type="ARBA" id="ARBA00022806"/>
    </source>
</evidence>
<keyword evidence="1" id="KW-0547">Nucleotide-binding</keyword>
<evidence type="ECO:0000313" key="6">
    <source>
        <dbReference type="EMBL" id="CCM62041.1"/>
    </source>
</evidence>
<dbReference type="GO" id="GO:0004386">
    <property type="term" value="F:helicase activity"/>
    <property type="evidence" value="ECO:0007669"/>
    <property type="project" value="UniProtKB-KW"/>
</dbReference>
<dbReference type="Gene3D" id="3.40.50.300">
    <property type="entry name" value="P-loop containing nucleotide triphosphate hydrolases"/>
    <property type="match status" value="1"/>
</dbReference>
<dbReference type="PANTHER" id="PTHR35372">
    <property type="entry name" value="ATP BINDING PROTEIN-RELATED"/>
    <property type="match status" value="1"/>
</dbReference>
<keyword evidence="7" id="KW-1185">Reference proteome</keyword>
<dbReference type="eggNOG" id="COG3378">
    <property type="taxonomic scope" value="Bacteria"/>
</dbReference>
<dbReference type="GO" id="GO:0016787">
    <property type="term" value="F:hydrolase activity"/>
    <property type="evidence" value="ECO:0007669"/>
    <property type="project" value="UniProtKB-KW"/>
</dbReference>
<dbReference type="OrthoDB" id="9763644at2"/>
<reference evidence="6 7" key="1">
    <citation type="journal article" date="2013" name="ISME J.">
        <title>Metabolic model for the filamentous 'Candidatus Microthrix parvicella' based on genomic and metagenomic analyses.</title>
        <authorList>
            <person name="Jon McIlroy S."/>
            <person name="Kristiansen R."/>
            <person name="Albertsen M."/>
            <person name="Michael Karst S."/>
            <person name="Rossetti S."/>
            <person name="Lund Nielsen J."/>
            <person name="Tandoi V."/>
            <person name="James Seviour R."/>
            <person name="Nielsen P.H."/>
        </authorList>
    </citation>
    <scope>NUCLEOTIDE SEQUENCE [LARGE SCALE GENOMIC DNA]</scope>
    <source>
        <strain evidence="6 7">RN1</strain>
    </source>
</reference>
<dbReference type="GO" id="GO:0005524">
    <property type="term" value="F:ATP binding"/>
    <property type="evidence" value="ECO:0007669"/>
    <property type="project" value="UniProtKB-KW"/>
</dbReference>
<evidence type="ECO:0000256" key="2">
    <source>
        <dbReference type="ARBA" id="ARBA00022801"/>
    </source>
</evidence>
<dbReference type="InterPro" id="IPR006500">
    <property type="entry name" value="Helicase_put_C_phage/plasmid"/>
</dbReference>
<dbReference type="InterPro" id="IPR014015">
    <property type="entry name" value="Helicase_SF3_DNA-vir"/>
</dbReference>
<feature type="domain" description="SF3 helicase" evidence="5">
    <location>
        <begin position="247"/>
        <end position="402"/>
    </location>
</feature>
<dbReference type="PANTHER" id="PTHR35372:SF2">
    <property type="entry name" value="SF3 HELICASE DOMAIN-CONTAINING PROTEIN"/>
    <property type="match status" value="1"/>
</dbReference>
<dbReference type="EMBL" id="CANL01000001">
    <property type="protein sequence ID" value="CCM62041.1"/>
    <property type="molecule type" value="Genomic_DNA"/>
</dbReference>
<dbReference type="InterPro" id="IPR051620">
    <property type="entry name" value="ORF904-like_C"/>
</dbReference>
<comment type="caution">
    <text evidence="6">The sequence shown here is derived from an EMBL/GenBank/DDBJ whole genome shotgun (WGS) entry which is preliminary data.</text>
</comment>
<gene>
    <name evidence="6" type="ORF">BN381_10272</name>
</gene>
<keyword evidence="3 6" id="KW-0347">Helicase</keyword>
<proteinExistence type="predicted"/>
<evidence type="ECO:0000313" key="7">
    <source>
        <dbReference type="Proteomes" id="UP000018291"/>
    </source>
</evidence>
<name>R4YYK1_9ACTN</name>
<dbReference type="InterPro" id="IPR004968">
    <property type="entry name" value="DNA_primase/NTPase_C"/>
</dbReference>
<sequence>MNVGENLERRLDGGEATPGASAVVLGDSRTGRVLTFDEIVVLAAEETRRHAGDEPLEHLAARCVERMTELFLLHNGLRKVMDYPMLPSLHTLAPVQAAILLDATFSIRQVVPSGTSADDALGPLAIYQTEGGWEGTYRRTDVGLLEGLAGRMRPTGDGRWHDEVERHLRRIVPKAEELDDSEMVPLANCWLNYRTGERLPFGPDRVTLAKMATDLPDALPPVPEIANADGTTWNAWEWFCSVFPDEGVRLFALQVIGMCLRPGVDWRVIVYFVGDGLNGKGTFLELVRFIVGLHVVTSIPPSKFGERFALGAAIGKRLNLVDEDDVGKFIENAAALKLVTSRDPLLIERKHRDPVTARLLMSTLVSLNEFPKMRDKTQAMLDRQVFIEMSGRFVGTAKNEAIKDDFVRRREVCEFFVYLALVETPKYWRLSVPEAAEQTKAAFRSDSDKIVAYWEEFGPQFSRDFLPFDLLYKHFVAWRRANSPSGTPEDSRSFTRRLKKLVDAEEWMVPQSSAGADKELTLAQWLLCPEPVLAEYAHLPDVSNWDWDGRAHGGGGEVTKWMRDKRKARGFVRREVWEAHSTAATTPYQARRGG</sequence>
<keyword evidence="2" id="KW-0378">Hydrolase</keyword>
<accession>R4YYK1</accession>
<dbReference type="STRING" id="1229780.BN381_10272"/>
<organism evidence="6 7">
    <name type="scientific">Candidatus Neomicrothrix parvicella RN1</name>
    <dbReference type="NCBI Taxonomy" id="1229780"/>
    <lineage>
        <taxon>Bacteria</taxon>
        <taxon>Bacillati</taxon>
        <taxon>Actinomycetota</taxon>
        <taxon>Acidimicrobiia</taxon>
        <taxon>Acidimicrobiales</taxon>
        <taxon>Microthrixaceae</taxon>
        <taxon>Candidatus Neomicrothrix</taxon>
    </lineage>
</organism>